<dbReference type="Gene3D" id="3.30.70.2450">
    <property type="match status" value="1"/>
</dbReference>
<evidence type="ECO:0000313" key="6">
    <source>
        <dbReference type="Proteomes" id="UP000579605"/>
    </source>
</evidence>
<dbReference type="InterPro" id="IPR050641">
    <property type="entry name" value="RIFMO-like"/>
</dbReference>
<reference evidence="5 6" key="1">
    <citation type="submission" date="2020-07" db="EMBL/GenBank/DDBJ databases">
        <title>Sequencing the genomes of 1000 actinobacteria strains.</title>
        <authorList>
            <person name="Klenk H.-P."/>
        </authorList>
    </citation>
    <scope>NUCLEOTIDE SEQUENCE [LARGE SCALE GENOMIC DNA]</scope>
    <source>
        <strain evidence="5 6">DSM 18448</strain>
    </source>
</reference>
<proteinExistence type="predicted"/>
<dbReference type="InterPro" id="IPR002938">
    <property type="entry name" value="FAD-bd"/>
</dbReference>
<dbReference type="RefSeq" id="WP_179790752.1">
    <property type="nucleotide sequence ID" value="NZ_BAAARR010000036.1"/>
</dbReference>
<feature type="domain" description="FAD-binding" evidence="4">
    <location>
        <begin position="16"/>
        <end position="346"/>
    </location>
</feature>
<comment type="caution">
    <text evidence="5">The sequence shown here is derived from an EMBL/GenBank/DDBJ whole genome shotgun (WGS) entry which is preliminary data.</text>
</comment>
<dbReference type="InterPro" id="IPR036188">
    <property type="entry name" value="FAD/NAD-bd_sf"/>
</dbReference>
<name>A0A852ZJB3_9ACTN</name>
<dbReference type="PANTHER" id="PTHR43004:SF19">
    <property type="entry name" value="BINDING MONOOXYGENASE, PUTATIVE (JCVI)-RELATED"/>
    <property type="match status" value="1"/>
</dbReference>
<accession>A0A852ZJB3</accession>
<dbReference type="SUPFAM" id="SSF51905">
    <property type="entry name" value="FAD/NAD(P)-binding domain"/>
    <property type="match status" value="1"/>
</dbReference>
<dbReference type="EMBL" id="JACBZH010000001">
    <property type="protein sequence ID" value="NYH93191.1"/>
    <property type="molecule type" value="Genomic_DNA"/>
</dbReference>
<dbReference type="GO" id="GO:0071949">
    <property type="term" value="F:FAD binding"/>
    <property type="evidence" value="ECO:0007669"/>
    <property type="project" value="InterPro"/>
</dbReference>
<gene>
    <name evidence="5" type="ORF">F4554_005829</name>
</gene>
<evidence type="ECO:0000256" key="2">
    <source>
        <dbReference type="ARBA" id="ARBA00022630"/>
    </source>
</evidence>
<comment type="cofactor">
    <cofactor evidence="1">
        <name>FAD</name>
        <dbReference type="ChEBI" id="CHEBI:57692"/>
    </cofactor>
</comment>
<keyword evidence="3" id="KW-0274">FAD</keyword>
<evidence type="ECO:0000256" key="1">
    <source>
        <dbReference type="ARBA" id="ARBA00001974"/>
    </source>
</evidence>
<sequence>MNSLHNPTNVPLPTSTQVLVVGGGPVGQTLAVALRIRGVDTTVVDQQSGPADTSRAAVIHARTLEVLTDLGVNDELLRRGLIVPRFTVRDHDRALLSVDFRGLPSAHPYTLMCPQDVTERVLTDRLHQLGGQVHYEHQVVDVKQLSDHALATMADGRTVRAQYVVGTDGMHSTVRAQAGIGFPGTAYAGSFMLADVHLDWELPADEIQLFFATAGLMVVAPLPGGRHRVVATVDVTPEHPTRDDLQALLNTRGPLRTPAHVRDVVWGSRFHVHHRLADRYHAGRLVLAGDAAHVHSPAGGQGMNTGIQDAVALTRHLSALIEDESRQAELDAYEAERRPVATGVLSLTDQMTRVATVRSVPLQKLRNAGLRVLDRIPAARQAVAMNLAELSTDPNRDPARP</sequence>
<dbReference type="Gene3D" id="3.50.50.60">
    <property type="entry name" value="FAD/NAD(P)-binding domain"/>
    <property type="match status" value="1"/>
</dbReference>
<keyword evidence="2" id="KW-0285">Flavoprotein</keyword>
<evidence type="ECO:0000259" key="4">
    <source>
        <dbReference type="Pfam" id="PF01494"/>
    </source>
</evidence>
<evidence type="ECO:0000313" key="5">
    <source>
        <dbReference type="EMBL" id="NYH93191.1"/>
    </source>
</evidence>
<dbReference type="Pfam" id="PF01494">
    <property type="entry name" value="FAD_binding_3"/>
    <property type="match status" value="1"/>
</dbReference>
<dbReference type="AlphaFoldDB" id="A0A852ZJB3"/>
<dbReference type="Proteomes" id="UP000579605">
    <property type="component" value="Unassembled WGS sequence"/>
</dbReference>
<evidence type="ECO:0000256" key="3">
    <source>
        <dbReference type="ARBA" id="ARBA00022827"/>
    </source>
</evidence>
<keyword evidence="6" id="KW-1185">Reference proteome</keyword>
<dbReference type="GO" id="GO:0016709">
    <property type="term" value="F:oxidoreductase activity, acting on paired donors, with incorporation or reduction of molecular oxygen, NAD(P)H as one donor, and incorporation of one atom of oxygen"/>
    <property type="evidence" value="ECO:0007669"/>
    <property type="project" value="UniProtKB-ARBA"/>
</dbReference>
<dbReference type="PANTHER" id="PTHR43004">
    <property type="entry name" value="TRK SYSTEM POTASSIUM UPTAKE PROTEIN"/>
    <property type="match status" value="1"/>
</dbReference>
<dbReference type="PRINTS" id="PR00420">
    <property type="entry name" value="RNGMNOXGNASE"/>
</dbReference>
<organism evidence="5 6">
    <name type="scientific">Actinopolymorpha rutila</name>
    <dbReference type="NCBI Taxonomy" id="446787"/>
    <lineage>
        <taxon>Bacteria</taxon>
        <taxon>Bacillati</taxon>
        <taxon>Actinomycetota</taxon>
        <taxon>Actinomycetes</taxon>
        <taxon>Propionibacteriales</taxon>
        <taxon>Actinopolymorphaceae</taxon>
        <taxon>Actinopolymorpha</taxon>
    </lineage>
</organism>
<protein>
    <submittedName>
        <fullName evidence="5">2-polyprenyl-6-methoxyphenol hydroxylase-like FAD-dependent oxidoreductase</fullName>
    </submittedName>
</protein>